<keyword evidence="3" id="KW-0863">Zinc-finger</keyword>
<gene>
    <name evidence="12" type="ORF">CISIN_1g048824mg</name>
</gene>
<comment type="subcellular location">
    <subcellularLocation>
        <location evidence="1">Nucleus</location>
    </subcellularLocation>
</comment>
<dbReference type="PANTHER" id="PTHR31948">
    <property type="entry name" value="ZINC-FINGER HOMEODOMAIN PROTEIN 2"/>
    <property type="match status" value="1"/>
</dbReference>
<dbReference type="AlphaFoldDB" id="A0A067DCB8"/>
<dbReference type="Pfam" id="PF04770">
    <property type="entry name" value="ZF-HD_dimer"/>
    <property type="match status" value="1"/>
</dbReference>
<dbReference type="PROSITE" id="PS51523">
    <property type="entry name" value="ZF_HD_DIMER"/>
    <property type="match status" value="1"/>
</dbReference>
<dbReference type="SUPFAM" id="SSF46689">
    <property type="entry name" value="Homeodomain-like"/>
    <property type="match status" value="1"/>
</dbReference>
<keyword evidence="2" id="KW-0479">Metal-binding</keyword>
<keyword evidence="7" id="KW-0371">Homeobox</keyword>
<proteinExistence type="predicted"/>
<keyword evidence="8" id="KW-0804">Transcription</keyword>
<dbReference type="GO" id="GO:0006355">
    <property type="term" value="P:regulation of DNA-templated transcription"/>
    <property type="evidence" value="ECO:0000318"/>
    <property type="project" value="GO_Central"/>
</dbReference>
<dbReference type="EMBL" id="KK795150">
    <property type="protein sequence ID" value="KDO36261.1"/>
    <property type="molecule type" value="Genomic_DNA"/>
</dbReference>
<dbReference type="PaxDb" id="2711-XP_006473167.1"/>
<evidence type="ECO:0000256" key="9">
    <source>
        <dbReference type="ARBA" id="ARBA00023242"/>
    </source>
</evidence>
<feature type="compositionally biased region" description="Basic and acidic residues" evidence="10">
    <location>
        <begin position="101"/>
        <end position="112"/>
    </location>
</feature>
<organism evidence="12 13">
    <name type="scientific">Citrus sinensis</name>
    <name type="common">Sweet orange</name>
    <name type="synonym">Citrus aurantium var. sinensis</name>
    <dbReference type="NCBI Taxonomy" id="2711"/>
    <lineage>
        <taxon>Eukaryota</taxon>
        <taxon>Viridiplantae</taxon>
        <taxon>Streptophyta</taxon>
        <taxon>Embryophyta</taxon>
        <taxon>Tracheophyta</taxon>
        <taxon>Spermatophyta</taxon>
        <taxon>Magnoliopsida</taxon>
        <taxon>eudicotyledons</taxon>
        <taxon>Gunneridae</taxon>
        <taxon>Pentapetalae</taxon>
        <taxon>rosids</taxon>
        <taxon>malvids</taxon>
        <taxon>Sapindales</taxon>
        <taxon>Rutaceae</taxon>
        <taxon>Aurantioideae</taxon>
        <taxon>Citrus</taxon>
    </lineage>
</organism>
<dbReference type="Proteomes" id="UP000027120">
    <property type="component" value="Unassembled WGS sequence"/>
</dbReference>
<evidence type="ECO:0000256" key="10">
    <source>
        <dbReference type="SAM" id="MobiDB-lite"/>
    </source>
</evidence>
<dbReference type="InterPro" id="IPR009057">
    <property type="entry name" value="Homeodomain-like_sf"/>
</dbReference>
<feature type="domain" description="ZF-HD dimerization-type" evidence="11">
    <location>
        <begin position="24"/>
        <end position="69"/>
    </location>
</feature>
<evidence type="ECO:0000256" key="8">
    <source>
        <dbReference type="ARBA" id="ARBA00023163"/>
    </source>
</evidence>
<evidence type="ECO:0000256" key="4">
    <source>
        <dbReference type="ARBA" id="ARBA00022833"/>
    </source>
</evidence>
<dbReference type="SMR" id="A0A067DCB8"/>
<dbReference type="NCBIfam" id="TIGR01566">
    <property type="entry name" value="ZF_HD_prot_N"/>
    <property type="match status" value="1"/>
</dbReference>
<evidence type="ECO:0000256" key="7">
    <source>
        <dbReference type="ARBA" id="ARBA00023155"/>
    </source>
</evidence>
<evidence type="ECO:0000256" key="2">
    <source>
        <dbReference type="ARBA" id="ARBA00022723"/>
    </source>
</evidence>
<dbReference type="GO" id="GO:0008270">
    <property type="term" value="F:zinc ion binding"/>
    <property type="evidence" value="ECO:0007669"/>
    <property type="project" value="UniProtKB-KW"/>
</dbReference>
<evidence type="ECO:0000259" key="11">
    <source>
        <dbReference type="PROSITE" id="PS51523"/>
    </source>
</evidence>
<keyword evidence="9" id="KW-0539">Nucleus</keyword>
<dbReference type="Gene3D" id="1.10.10.60">
    <property type="entry name" value="Homeodomain-like"/>
    <property type="match status" value="1"/>
</dbReference>
<keyword evidence="5" id="KW-0805">Transcription regulation</keyword>
<evidence type="ECO:0000313" key="13">
    <source>
        <dbReference type="Proteomes" id="UP000027120"/>
    </source>
</evidence>
<dbReference type="InterPro" id="IPR006455">
    <property type="entry name" value="Homeodomain_ZF_HD"/>
</dbReference>
<evidence type="ECO:0000313" key="12">
    <source>
        <dbReference type="EMBL" id="KDO36261.1"/>
    </source>
</evidence>
<keyword evidence="6" id="KW-0238">DNA-binding</keyword>
<dbReference type="STRING" id="2711.A0A067DCB8"/>
<evidence type="ECO:0000256" key="3">
    <source>
        <dbReference type="ARBA" id="ARBA00022771"/>
    </source>
</evidence>
<dbReference type="GO" id="GO:0000976">
    <property type="term" value="F:transcription cis-regulatory region binding"/>
    <property type="evidence" value="ECO:0000318"/>
    <property type="project" value="GO_Central"/>
</dbReference>
<dbReference type="GO" id="GO:0003700">
    <property type="term" value="F:DNA-binding transcription factor activity"/>
    <property type="evidence" value="ECO:0000318"/>
    <property type="project" value="GO_Central"/>
</dbReference>
<feature type="region of interest" description="Disordered" evidence="10">
    <location>
        <begin position="101"/>
        <end position="137"/>
    </location>
</feature>
<dbReference type="PANTHER" id="PTHR31948:SF128">
    <property type="entry name" value="ZINC-FINGER HOMEODOMAIN PROTEIN 8"/>
    <property type="match status" value="1"/>
</dbReference>
<dbReference type="eggNOG" id="ENOG502RY8C">
    <property type="taxonomic scope" value="Eukaryota"/>
</dbReference>
<sequence>MDLSLVPYKHQRPHPQQEPNIINYKECMKNHAASIGGHANDGCCEFMPRADDSLTCAACGCHRNFHRREVRGQLLLQPKRLLLFKDPTKLVGAVDRYDEYDRRSETPEREEVNLNVCPPGNVGPATGKSKRQRTKFTQEQKDKMLEFAERIGWRMQRQDDVALNQFCNEVGVKRHVLKVWMHNNKNASHRRKDESASQSPTEAAPPAAA</sequence>
<dbReference type="NCBIfam" id="TIGR01565">
    <property type="entry name" value="homeo_ZF_HD"/>
    <property type="match status" value="1"/>
</dbReference>
<accession>A0A067DCB8</accession>
<evidence type="ECO:0000256" key="5">
    <source>
        <dbReference type="ARBA" id="ARBA00023015"/>
    </source>
</evidence>
<dbReference type="GO" id="GO:0005634">
    <property type="term" value="C:nucleus"/>
    <property type="evidence" value="ECO:0000318"/>
    <property type="project" value="GO_Central"/>
</dbReference>
<name>A0A067DCB8_CITSI</name>
<feature type="region of interest" description="Disordered" evidence="10">
    <location>
        <begin position="184"/>
        <end position="209"/>
    </location>
</feature>
<protein>
    <recommendedName>
        <fullName evidence="11">ZF-HD dimerization-type domain-containing protein</fullName>
    </recommendedName>
</protein>
<evidence type="ECO:0000256" key="6">
    <source>
        <dbReference type="ARBA" id="ARBA00023125"/>
    </source>
</evidence>
<dbReference type="InterPro" id="IPR006456">
    <property type="entry name" value="ZF_HD_homeobox_Cys/His_dimer"/>
</dbReference>
<evidence type="ECO:0000256" key="1">
    <source>
        <dbReference type="ARBA" id="ARBA00004123"/>
    </source>
</evidence>
<keyword evidence="13" id="KW-1185">Reference proteome</keyword>
<dbReference type="FunFam" id="1.10.10.60:FF:000257">
    <property type="entry name" value="Zinc-finger homeodomain protein 2"/>
    <property type="match status" value="1"/>
</dbReference>
<keyword evidence="4" id="KW-0862">Zinc</keyword>
<reference evidence="12 13" key="1">
    <citation type="submission" date="2014-04" db="EMBL/GenBank/DDBJ databases">
        <authorList>
            <consortium name="International Citrus Genome Consortium"/>
            <person name="Gmitter F."/>
            <person name="Chen C."/>
            <person name="Farmerie W."/>
            <person name="Harkins T."/>
            <person name="Desany B."/>
            <person name="Mohiuddin M."/>
            <person name="Kodira C."/>
            <person name="Borodovsky M."/>
            <person name="Lomsadze A."/>
            <person name="Burns P."/>
            <person name="Jenkins J."/>
            <person name="Prochnik S."/>
            <person name="Shu S."/>
            <person name="Chapman J."/>
            <person name="Pitluck S."/>
            <person name="Schmutz J."/>
            <person name="Rokhsar D."/>
        </authorList>
    </citation>
    <scope>NUCLEOTIDE SEQUENCE</scope>
</reference>